<dbReference type="InterPro" id="IPR029033">
    <property type="entry name" value="His_PPase_superfam"/>
</dbReference>
<dbReference type="PANTHER" id="PTHR48100:SF51">
    <property type="entry name" value="PHOSPHOGLYCERATE MUTASE"/>
    <property type="match status" value="1"/>
</dbReference>
<name>A0A516GEA1_9MICO</name>
<evidence type="ECO:0000313" key="1">
    <source>
        <dbReference type="EMBL" id="QDO89854.1"/>
    </source>
</evidence>
<dbReference type="RefSeq" id="WP_143784575.1">
    <property type="nucleotide sequence ID" value="NZ_CP041616.1"/>
</dbReference>
<dbReference type="Proteomes" id="UP000315395">
    <property type="component" value="Chromosome"/>
</dbReference>
<organism evidence="1 2">
    <name type="scientific">Ornithinimicrobium ciconiae</name>
    <dbReference type="NCBI Taxonomy" id="2594265"/>
    <lineage>
        <taxon>Bacteria</taxon>
        <taxon>Bacillati</taxon>
        <taxon>Actinomycetota</taxon>
        <taxon>Actinomycetes</taxon>
        <taxon>Micrococcales</taxon>
        <taxon>Ornithinimicrobiaceae</taxon>
        <taxon>Ornithinimicrobium</taxon>
    </lineage>
</organism>
<dbReference type="KEGG" id="orz:FNH13_17220"/>
<proteinExistence type="predicted"/>
<dbReference type="OrthoDB" id="3215466at2"/>
<dbReference type="EMBL" id="CP041616">
    <property type="protein sequence ID" value="QDO89854.1"/>
    <property type="molecule type" value="Genomic_DNA"/>
</dbReference>
<dbReference type="SUPFAM" id="SSF53254">
    <property type="entry name" value="Phosphoglycerate mutase-like"/>
    <property type="match status" value="1"/>
</dbReference>
<dbReference type="GO" id="GO:0005737">
    <property type="term" value="C:cytoplasm"/>
    <property type="evidence" value="ECO:0007669"/>
    <property type="project" value="TreeGrafter"/>
</dbReference>
<dbReference type="InterPro" id="IPR013078">
    <property type="entry name" value="His_Pase_superF_clade-1"/>
</dbReference>
<dbReference type="GO" id="GO:0016791">
    <property type="term" value="F:phosphatase activity"/>
    <property type="evidence" value="ECO:0007669"/>
    <property type="project" value="TreeGrafter"/>
</dbReference>
<reference evidence="1 2" key="1">
    <citation type="submission" date="2019-07" db="EMBL/GenBank/DDBJ databases">
        <title>complete genome sequencing of Ornithinimicrobium sp. H23M54.</title>
        <authorList>
            <person name="Bae J.-W."/>
            <person name="Lee S.-Y."/>
        </authorList>
    </citation>
    <scope>NUCLEOTIDE SEQUENCE [LARGE SCALE GENOMIC DNA]</scope>
    <source>
        <strain evidence="1 2">H23M54</strain>
    </source>
</reference>
<dbReference type="PANTHER" id="PTHR48100">
    <property type="entry name" value="BROAD-SPECIFICITY PHOSPHATASE YOR283W-RELATED"/>
    <property type="match status" value="1"/>
</dbReference>
<dbReference type="Gene3D" id="3.40.50.1240">
    <property type="entry name" value="Phosphoglycerate mutase-like"/>
    <property type="match status" value="1"/>
</dbReference>
<dbReference type="AlphaFoldDB" id="A0A516GEA1"/>
<accession>A0A516GEA1</accession>
<sequence length="215" mass="23445">MTAGTRTLVHVVRHGEVDNPGRVLYGRLPGYRLSPLGEQMAEQVAEFMTGRDIVHLVASPLERAQQTAAPIGRALGLEVGSDERLIEAGNSFEGTTVGADPRQLLQWQHLRRLGNPRTPSWGEAYRDIATRMHAAVEAARRAARGHEAVLVSHQLPIETLRRSIEGRRLWHNPRQRQCTLASVTTITYVGDEPVTLDYAEPAAALLAVAAPGAGT</sequence>
<evidence type="ECO:0000313" key="2">
    <source>
        <dbReference type="Proteomes" id="UP000315395"/>
    </source>
</evidence>
<keyword evidence="2" id="KW-1185">Reference proteome</keyword>
<dbReference type="SMART" id="SM00855">
    <property type="entry name" value="PGAM"/>
    <property type="match status" value="1"/>
</dbReference>
<dbReference type="InterPro" id="IPR050275">
    <property type="entry name" value="PGM_Phosphatase"/>
</dbReference>
<protein>
    <submittedName>
        <fullName evidence="1">Histidine phosphatase family protein</fullName>
    </submittedName>
</protein>
<dbReference type="Pfam" id="PF00300">
    <property type="entry name" value="His_Phos_1"/>
    <property type="match status" value="1"/>
</dbReference>
<gene>
    <name evidence="1" type="ORF">FNH13_17220</name>
</gene>
<dbReference type="CDD" id="cd07067">
    <property type="entry name" value="HP_PGM_like"/>
    <property type="match status" value="1"/>
</dbReference>